<keyword evidence="1" id="KW-0812">Transmembrane</keyword>
<reference evidence="2" key="1">
    <citation type="submission" date="2015-03" db="EMBL/GenBank/DDBJ databases">
        <title>MIGS Cultured Bacterial/Archaeal sample from Brevibacillus laterosporus.</title>
        <authorList>
            <person name="Zeng D."/>
            <person name="Zhu L."/>
            <person name="Dong G."/>
            <person name="Ye W."/>
            <person name="Ren D."/>
            <person name="Wu L."/>
            <person name="Xu J."/>
            <person name="Li G."/>
            <person name="Guo L."/>
        </authorList>
    </citation>
    <scope>NUCLEOTIDE SEQUENCE</scope>
    <source>
        <strain evidence="2">B9</strain>
    </source>
</reference>
<feature type="transmembrane region" description="Helical" evidence="1">
    <location>
        <begin position="65"/>
        <end position="85"/>
    </location>
</feature>
<evidence type="ECO:0000256" key="1">
    <source>
        <dbReference type="SAM" id="Phobius"/>
    </source>
</evidence>
<proteinExistence type="predicted"/>
<dbReference type="EMBL" id="CP011074">
    <property type="protein sequence ID" value="AKF93097.1"/>
    <property type="molecule type" value="Genomic_DNA"/>
</dbReference>
<keyword evidence="1" id="KW-1133">Transmembrane helix</keyword>
<gene>
    <name evidence="2" type="ORF">EX87_05115</name>
</gene>
<accession>A0A0F7EFK1</accession>
<protein>
    <submittedName>
        <fullName evidence="2">Uncharacterized protein</fullName>
    </submittedName>
</protein>
<evidence type="ECO:0000313" key="2">
    <source>
        <dbReference type="EMBL" id="AKF93097.1"/>
    </source>
</evidence>
<name>A0A0F7EFK1_BRELA</name>
<keyword evidence="1" id="KW-0472">Membrane</keyword>
<dbReference type="AlphaFoldDB" id="A0A0F7EFK1"/>
<organism evidence="2">
    <name type="scientific">Brevibacillus laterosporus</name>
    <name type="common">Bacillus laterosporus</name>
    <dbReference type="NCBI Taxonomy" id="1465"/>
    <lineage>
        <taxon>Bacteria</taxon>
        <taxon>Bacillati</taxon>
        <taxon>Bacillota</taxon>
        <taxon>Bacilli</taxon>
        <taxon>Bacillales</taxon>
        <taxon>Paenibacillaceae</taxon>
        <taxon>Brevibacillus</taxon>
    </lineage>
</organism>
<sequence length="90" mass="10292">MQDLVRIQSRQYSLDGRRMTTVRCTRAYFVVSAEGEDCSINSPLFPYTLWIMVKFVSMPLKKHDAFLGAFLFFSKSGTVVVSLFGSRVKK</sequence>